<feature type="non-terminal residue" evidence="2">
    <location>
        <position position="113"/>
    </location>
</feature>
<protein>
    <recommendedName>
        <fullName evidence="1">BTB domain-containing protein</fullName>
    </recommendedName>
</protein>
<dbReference type="InterPro" id="IPR011333">
    <property type="entry name" value="SKP1/BTB/POZ_sf"/>
</dbReference>
<name>A0A6A6BIR4_9PEZI</name>
<dbReference type="Proteomes" id="UP000799438">
    <property type="component" value="Unassembled WGS sequence"/>
</dbReference>
<evidence type="ECO:0000313" key="2">
    <source>
        <dbReference type="EMBL" id="KAF2143528.1"/>
    </source>
</evidence>
<feature type="domain" description="BTB" evidence="1">
    <location>
        <begin position="8"/>
        <end position="83"/>
    </location>
</feature>
<reference evidence="2" key="1">
    <citation type="journal article" date="2020" name="Stud. Mycol.">
        <title>101 Dothideomycetes genomes: a test case for predicting lifestyles and emergence of pathogens.</title>
        <authorList>
            <person name="Haridas S."/>
            <person name="Albert R."/>
            <person name="Binder M."/>
            <person name="Bloem J."/>
            <person name="Labutti K."/>
            <person name="Salamov A."/>
            <person name="Andreopoulos B."/>
            <person name="Baker S."/>
            <person name="Barry K."/>
            <person name="Bills G."/>
            <person name="Bluhm B."/>
            <person name="Cannon C."/>
            <person name="Castanera R."/>
            <person name="Culley D."/>
            <person name="Daum C."/>
            <person name="Ezra D."/>
            <person name="Gonzalez J."/>
            <person name="Henrissat B."/>
            <person name="Kuo A."/>
            <person name="Liang C."/>
            <person name="Lipzen A."/>
            <person name="Lutzoni F."/>
            <person name="Magnuson J."/>
            <person name="Mondo S."/>
            <person name="Nolan M."/>
            <person name="Ohm R."/>
            <person name="Pangilinan J."/>
            <person name="Park H.-J."/>
            <person name="Ramirez L."/>
            <person name="Alfaro M."/>
            <person name="Sun H."/>
            <person name="Tritt A."/>
            <person name="Yoshinaga Y."/>
            <person name="Zwiers L.-H."/>
            <person name="Turgeon B."/>
            <person name="Goodwin S."/>
            <person name="Spatafora J."/>
            <person name="Crous P."/>
            <person name="Grigoriev I."/>
        </authorList>
    </citation>
    <scope>NUCLEOTIDE SEQUENCE</scope>
    <source>
        <strain evidence="2">CBS 121167</strain>
    </source>
</reference>
<accession>A0A6A6BIR4</accession>
<dbReference type="OrthoDB" id="5275938at2759"/>
<dbReference type="GeneID" id="54294198"/>
<organism evidence="2 3">
    <name type="scientific">Aplosporella prunicola CBS 121167</name>
    <dbReference type="NCBI Taxonomy" id="1176127"/>
    <lineage>
        <taxon>Eukaryota</taxon>
        <taxon>Fungi</taxon>
        <taxon>Dikarya</taxon>
        <taxon>Ascomycota</taxon>
        <taxon>Pezizomycotina</taxon>
        <taxon>Dothideomycetes</taxon>
        <taxon>Dothideomycetes incertae sedis</taxon>
        <taxon>Botryosphaeriales</taxon>
        <taxon>Aplosporellaceae</taxon>
        <taxon>Aplosporella</taxon>
    </lineage>
</organism>
<dbReference type="AlphaFoldDB" id="A0A6A6BIR4"/>
<dbReference type="InterPro" id="IPR000210">
    <property type="entry name" value="BTB/POZ_dom"/>
</dbReference>
<sequence>MEEIDPCGDVIFIVGPELARLRVHSMYLKKASEVFAAMFGPRFSEGRELSEDHPKEVKLPEDNPVAMRIICGVIHFRTDMVPDKLSPVDILRVALAADKYGIVPVMNFALRNW</sequence>
<evidence type="ECO:0000313" key="3">
    <source>
        <dbReference type="Proteomes" id="UP000799438"/>
    </source>
</evidence>
<proteinExistence type="predicted"/>
<dbReference type="CDD" id="cd18186">
    <property type="entry name" value="BTB_POZ_ZBTB_KLHL-like"/>
    <property type="match status" value="1"/>
</dbReference>
<dbReference type="PROSITE" id="PS50097">
    <property type="entry name" value="BTB"/>
    <property type="match status" value="1"/>
</dbReference>
<keyword evidence="3" id="KW-1185">Reference proteome</keyword>
<evidence type="ECO:0000259" key="1">
    <source>
        <dbReference type="PROSITE" id="PS50097"/>
    </source>
</evidence>
<dbReference type="RefSeq" id="XP_033399240.1">
    <property type="nucleotide sequence ID" value="XM_033536702.1"/>
</dbReference>
<dbReference type="SUPFAM" id="SSF54695">
    <property type="entry name" value="POZ domain"/>
    <property type="match status" value="1"/>
</dbReference>
<dbReference type="Pfam" id="PF00651">
    <property type="entry name" value="BTB"/>
    <property type="match status" value="1"/>
</dbReference>
<dbReference type="Gene3D" id="3.30.710.10">
    <property type="entry name" value="Potassium Channel Kv1.1, Chain A"/>
    <property type="match status" value="1"/>
</dbReference>
<gene>
    <name evidence="2" type="ORF">K452DRAFT_224644</name>
</gene>
<dbReference type="EMBL" id="ML995481">
    <property type="protein sequence ID" value="KAF2143528.1"/>
    <property type="molecule type" value="Genomic_DNA"/>
</dbReference>